<reference evidence="7 8" key="1">
    <citation type="submission" date="2014-11" db="EMBL/GenBank/DDBJ databases">
        <authorList>
            <person name="Urmite Genomes Urmite Genomes"/>
        </authorList>
    </citation>
    <scope>NUCLEOTIDE SEQUENCE [LARGE SCALE GENOMIC DNA]</scope>
    <source>
        <strain evidence="7 8">Oc5</strain>
    </source>
</reference>
<gene>
    <name evidence="7" type="primary">Hgd_2</name>
    <name evidence="7" type="ORF">BN997_02965</name>
</gene>
<dbReference type="EMBL" id="CDGG01000001">
    <property type="protein sequence ID" value="CEI83076.1"/>
    <property type="molecule type" value="Genomic_DNA"/>
</dbReference>
<evidence type="ECO:0000256" key="4">
    <source>
        <dbReference type="PIRSR" id="PIRSR000103-1"/>
    </source>
</evidence>
<dbReference type="InterPro" id="IPR013328">
    <property type="entry name" value="6PGD_dom2"/>
</dbReference>
<dbReference type="SUPFAM" id="SSF48179">
    <property type="entry name" value="6-phosphogluconate dehydrogenase C-terminal domain-like"/>
    <property type="match status" value="1"/>
</dbReference>
<keyword evidence="8" id="KW-1185">Reference proteome</keyword>
<dbReference type="InterPro" id="IPR006115">
    <property type="entry name" value="6PGDH_NADP-bd"/>
</dbReference>
<dbReference type="OrthoDB" id="9786703at2"/>
<evidence type="ECO:0000256" key="1">
    <source>
        <dbReference type="ARBA" id="ARBA00009080"/>
    </source>
</evidence>
<dbReference type="SUPFAM" id="SSF51735">
    <property type="entry name" value="NAD(P)-binding Rossmann-fold domains"/>
    <property type="match status" value="1"/>
</dbReference>
<protein>
    <submittedName>
        <fullName evidence="7">2-(Hydroxymethyl)glutarate dehydrogenase</fullName>
    </submittedName>
</protein>
<feature type="domain" description="3-hydroxyisobutyrate dehydrogenase-like NAD-binding" evidence="6">
    <location>
        <begin position="166"/>
        <end position="286"/>
    </location>
</feature>
<feature type="domain" description="6-phosphogluconate dehydrogenase NADP-binding" evidence="5">
    <location>
        <begin position="3"/>
        <end position="163"/>
    </location>
</feature>
<sequence>MKNIGIVGCGLMGAGIASNLLKKDYHVHVFDINDELVQALTDKGAIGAENVRTLAKLVDVIILSLPSPSVIQQLMTDQEQGAFSVMKKGAYILDMSTNDVAITRQLHEIAKTYEIEYFDCPLSGGPEGAHNGTLTIMAGGSEQAFPEVLPVLEAVGENIEYVGESGAGQIVKLCHNMVVGGVITLLSEALITGEKAGVSKEKIASILQNGSAQTRVMDVFGANMLKDTFNDVKFSLANMMKDMNLYRDLAEGQQIPTVSSQSAHQLFQIASYNGKNHKDSTAVYEMIGQLRQVELLNKN</sequence>
<dbReference type="PANTHER" id="PTHR43060">
    <property type="entry name" value="3-HYDROXYISOBUTYRATE DEHYDROGENASE-LIKE 1, MITOCHONDRIAL-RELATED"/>
    <property type="match status" value="1"/>
</dbReference>
<dbReference type="Gene3D" id="1.10.1040.10">
    <property type="entry name" value="N-(1-d-carboxylethyl)-l-norvaline Dehydrogenase, domain 2"/>
    <property type="match status" value="1"/>
</dbReference>
<dbReference type="GO" id="GO:0016491">
    <property type="term" value="F:oxidoreductase activity"/>
    <property type="evidence" value="ECO:0007669"/>
    <property type="project" value="UniProtKB-KW"/>
</dbReference>
<dbReference type="Pfam" id="PF03446">
    <property type="entry name" value="NAD_binding_2"/>
    <property type="match status" value="1"/>
</dbReference>
<dbReference type="InterPro" id="IPR008927">
    <property type="entry name" value="6-PGluconate_DH-like_C_sf"/>
</dbReference>
<evidence type="ECO:0000259" key="6">
    <source>
        <dbReference type="Pfam" id="PF14833"/>
    </source>
</evidence>
<dbReference type="GO" id="GO:0051287">
    <property type="term" value="F:NAD binding"/>
    <property type="evidence" value="ECO:0007669"/>
    <property type="project" value="InterPro"/>
</dbReference>
<evidence type="ECO:0000313" key="7">
    <source>
        <dbReference type="EMBL" id="CEI83076.1"/>
    </source>
</evidence>
<dbReference type="Pfam" id="PF14833">
    <property type="entry name" value="NAD_binding_11"/>
    <property type="match status" value="1"/>
</dbReference>
<dbReference type="InterPro" id="IPR036291">
    <property type="entry name" value="NAD(P)-bd_dom_sf"/>
</dbReference>
<evidence type="ECO:0000259" key="5">
    <source>
        <dbReference type="Pfam" id="PF03446"/>
    </source>
</evidence>
<dbReference type="GO" id="GO:0050661">
    <property type="term" value="F:NADP binding"/>
    <property type="evidence" value="ECO:0007669"/>
    <property type="project" value="InterPro"/>
</dbReference>
<dbReference type="InterPro" id="IPR015815">
    <property type="entry name" value="HIBADH-related"/>
</dbReference>
<dbReference type="STRING" id="545501.BN997_02965"/>
<dbReference type="Gene3D" id="3.40.50.720">
    <property type="entry name" value="NAD(P)-binding Rossmann-like Domain"/>
    <property type="match status" value="1"/>
</dbReference>
<keyword evidence="3" id="KW-0520">NAD</keyword>
<keyword evidence="2" id="KW-0560">Oxidoreductase</keyword>
<dbReference type="InterPro" id="IPR029154">
    <property type="entry name" value="HIBADH-like_NADP-bd"/>
</dbReference>
<organism evidence="7 8">
    <name type="scientific">Oceanobacillus oncorhynchi</name>
    <dbReference type="NCBI Taxonomy" id="545501"/>
    <lineage>
        <taxon>Bacteria</taxon>
        <taxon>Bacillati</taxon>
        <taxon>Bacillota</taxon>
        <taxon>Bacilli</taxon>
        <taxon>Bacillales</taxon>
        <taxon>Bacillaceae</taxon>
        <taxon>Oceanobacillus</taxon>
    </lineage>
</organism>
<name>A0A0A1MW52_9BACI</name>
<dbReference type="PANTHER" id="PTHR43060:SF15">
    <property type="entry name" value="3-HYDROXYISOBUTYRATE DEHYDROGENASE-LIKE 1, MITOCHONDRIAL-RELATED"/>
    <property type="match status" value="1"/>
</dbReference>
<dbReference type="AlphaFoldDB" id="A0A0A1MW52"/>
<dbReference type="Proteomes" id="UP000040453">
    <property type="component" value="Unassembled WGS sequence"/>
</dbReference>
<dbReference type="RefSeq" id="WP_042533272.1">
    <property type="nucleotide sequence ID" value="NZ_CAXOIH010000011.1"/>
</dbReference>
<dbReference type="PIRSF" id="PIRSF000103">
    <property type="entry name" value="HIBADH"/>
    <property type="match status" value="1"/>
</dbReference>
<proteinExistence type="inferred from homology"/>
<evidence type="ECO:0000313" key="8">
    <source>
        <dbReference type="Proteomes" id="UP000040453"/>
    </source>
</evidence>
<accession>A0A0A1MW52</accession>
<feature type="active site" evidence="4">
    <location>
        <position position="172"/>
    </location>
</feature>
<evidence type="ECO:0000256" key="3">
    <source>
        <dbReference type="ARBA" id="ARBA00023027"/>
    </source>
</evidence>
<comment type="similarity">
    <text evidence="1">Belongs to the HIBADH-related family.</text>
</comment>
<evidence type="ECO:0000256" key="2">
    <source>
        <dbReference type="ARBA" id="ARBA00023002"/>
    </source>
</evidence>